<feature type="region of interest" description="Disordered" evidence="3">
    <location>
        <begin position="462"/>
        <end position="482"/>
    </location>
</feature>
<name>A0AAN6JHU9_9BASI</name>
<keyword evidence="5" id="KW-0540">Nuclease</keyword>
<keyword evidence="5" id="KW-0378">Hydrolase</keyword>
<proteinExistence type="inferred from homology"/>
<keyword evidence="5" id="KW-0255">Endonuclease</keyword>
<dbReference type="PANTHER" id="PTHR21027">
    <property type="entry name" value="TRNA-SPLICING ENDONUCLEASE SUBUNIT SEN54"/>
    <property type="match status" value="1"/>
</dbReference>
<dbReference type="PANTHER" id="PTHR21027:SF1">
    <property type="entry name" value="TRNA-SPLICING ENDONUCLEASE SUBUNIT SEN54"/>
    <property type="match status" value="1"/>
</dbReference>
<protein>
    <submittedName>
        <fullName evidence="5">tRNA-splicing endonuclease subunit sen54</fullName>
    </submittedName>
</protein>
<dbReference type="AlphaFoldDB" id="A0AAN6JHU9"/>
<evidence type="ECO:0000256" key="2">
    <source>
        <dbReference type="ARBA" id="ARBA00022694"/>
    </source>
</evidence>
<dbReference type="InterPro" id="IPR024336">
    <property type="entry name" value="tRNA_splic_suSen54_N"/>
</dbReference>
<dbReference type="GO" id="GO:0000214">
    <property type="term" value="C:tRNA-intron endonuclease complex"/>
    <property type="evidence" value="ECO:0007669"/>
    <property type="project" value="TreeGrafter"/>
</dbReference>
<feature type="compositionally biased region" description="Gly residues" evidence="3">
    <location>
        <begin position="577"/>
        <end position="592"/>
    </location>
</feature>
<feature type="compositionally biased region" description="Low complexity" evidence="3">
    <location>
        <begin position="10"/>
        <end position="40"/>
    </location>
</feature>
<evidence type="ECO:0000313" key="5">
    <source>
        <dbReference type="EMBL" id="KAK0522139.1"/>
    </source>
</evidence>
<accession>A0AAN6JHU9</accession>
<feature type="compositionally biased region" description="Polar residues" evidence="3">
    <location>
        <begin position="559"/>
        <end position="572"/>
    </location>
</feature>
<keyword evidence="6" id="KW-1185">Reference proteome</keyword>
<dbReference type="Pfam" id="PF12928">
    <property type="entry name" value="tRNA_int_end_N2"/>
    <property type="match status" value="1"/>
</dbReference>
<feature type="compositionally biased region" description="Gly residues" evidence="3">
    <location>
        <begin position="53"/>
        <end position="72"/>
    </location>
</feature>
<dbReference type="GO" id="GO:0000379">
    <property type="term" value="P:tRNA-type intron splice site recognition and cleavage"/>
    <property type="evidence" value="ECO:0007669"/>
    <property type="project" value="TreeGrafter"/>
</dbReference>
<evidence type="ECO:0000256" key="3">
    <source>
        <dbReference type="SAM" id="MobiDB-lite"/>
    </source>
</evidence>
<comment type="caution">
    <text evidence="5">The sequence shown here is derived from an EMBL/GenBank/DDBJ whole genome shotgun (WGS) entry which is preliminary data.</text>
</comment>
<keyword evidence="2" id="KW-0819">tRNA processing</keyword>
<gene>
    <name evidence="5" type="primary">SEN54</name>
    <name evidence="5" type="ORF">OC842_006557</name>
</gene>
<dbReference type="InterPro" id="IPR024337">
    <property type="entry name" value="tRNA_splic_suSen54"/>
</dbReference>
<feature type="region of interest" description="Disordered" evidence="3">
    <location>
        <begin position="119"/>
        <end position="148"/>
    </location>
</feature>
<feature type="region of interest" description="Disordered" evidence="3">
    <location>
        <begin position="1"/>
        <end position="82"/>
    </location>
</feature>
<evidence type="ECO:0000256" key="1">
    <source>
        <dbReference type="ARBA" id="ARBA00005736"/>
    </source>
</evidence>
<feature type="region of interest" description="Disordered" evidence="3">
    <location>
        <begin position="547"/>
        <end position="600"/>
    </location>
</feature>
<feature type="domain" description="tRNA-splicing endonuclease subunit Sen54 N-terminal" evidence="4">
    <location>
        <begin position="169"/>
        <end position="249"/>
    </location>
</feature>
<evidence type="ECO:0000313" key="6">
    <source>
        <dbReference type="Proteomes" id="UP001176521"/>
    </source>
</evidence>
<dbReference type="GO" id="GO:0004519">
    <property type="term" value="F:endonuclease activity"/>
    <property type="evidence" value="ECO:0007669"/>
    <property type="project" value="UniProtKB-KW"/>
</dbReference>
<evidence type="ECO:0000259" key="4">
    <source>
        <dbReference type="Pfam" id="PF12928"/>
    </source>
</evidence>
<organism evidence="5 6">
    <name type="scientific">Tilletia horrida</name>
    <dbReference type="NCBI Taxonomy" id="155126"/>
    <lineage>
        <taxon>Eukaryota</taxon>
        <taxon>Fungi</taxon>
        <taxon>Dikarya</taxon>
        <taxon>Basidiomycota</taxon>
        <taxon>Ustilaginomycotina</taxon>
        <taxon>Exobasidiomycetes</taxon>
        <taxon>Tilletiales</taxon>
        <taxon>Tilletiaceae</taxon>
        <taxon>Tilletia</taxon>
    </lineage>
</organism>
<dbReference type="Proteomes" id="UP001176521">
    <property type="component" value="Unassembled WGS sequence"/>
</dbReference>
<comment type="similarity">
    <text evidence="1">Belongs to the SEN54 family.</text>
</comment>
<dbReference type="EMBL" id="JAPDMQ010000610">
    <property type="protein sequence ID" value="KAK0522139.1"/>
    <property type="molecule type" value="Genomic_DNA"/>
</dbReference>
<reference evidence="5" key="1">
    <citation type="journal article" date="2023" name="PhytoFront">
        <title>Draft Genome Resources of Seven Strains of Tilletia horrida, Causal Agent of Kernel Smut of Rice.</title>
        <authorList>
            <person name="Khanal S."/>
            <person name="Antony Babu S."/>
            <person name="Zhou X.G."/>
        </authorList>
    </citation>
    <scope>NUCLEOTIDE SEQUENCE</scope>
    <source>
        <strain evidence="5">TX3</strain>
    </source>
</reference>
<sequence length="707" mass="75163">MTTTIPYDLDVAAQPADPDAPDVSGPAATSSSTLSSSRPSQGTGGERTSSGARPGGGGGGGGGGGNRDGGGSDSEDDDAAPDYRLLGKLLGGQQQQQGQGSSSSSAIARHQALPDGFSVASTEKSKFGPGQGIIPKRGEKDFEPTGFRGQRNALEDSRAAMFAAIGSERHPSKSLSVATWDPILQRAIVHSSKGILFQTMGLTNRLPQHDEPPAKIDANGVHWPRIVSRIELTPEETLFLLERGALDCRVRLPRHTPEAERQRKGEYTLAEDEDEPLDVQRAYSLLLGADGCTKEAYGVYAYLRRLGYVVHRASVIDQIRARAAEKAKADREAGGAEADDEEVQTEGIVADPDRPLRLVTIWDILLYVPRRLFQLGGDAIRWMGSWTRAIAAWLARIVGRVVGGLSASASFFSRSTGLGSSGLKRGPSAPGGLLGIGGSTFADFDSAFSKLQIVPSGHDLPLPSAPSSTAARDEVAPSLSRQPAPPPFDILFYAWRPATQFRKTYPPPAEFRIAICDARRQRMIPSMMQFASLFGAVPMPGMEALDEEDAARAAEQVKRNNASYGRAQSTKVRTPRRGGGPGQAGARGGGPRAEGASSSSAAEAQGVRGYVLRALLRVRYVLELLAARLLAHLPPGCVPTNLIRGLGASKRPFHHKRPLGPNPFPVLKSGRRNVVVAVVDQGTTSLLRFGEAEFARWRLAGGDPAAS</sequence>